<dbReference type="PANTHER" id="PTHR30313:SF2">
    <property type="entry name" value="DNA PRIMASE"/>
    <property type="match status" value="1"/>
</dbReference>
<comment type="domain">
    <text evidence="12">Contains an N-terminal zinc-binding domain, a central core domain that contains the primase activity, and a C-terminal DnaB-binding domain.</text>
</comment>
<dbReference type="InterPro" id="IPR002694">
    <property type="entry name" value="Znf_CHC2"/>
</dbReference>
<feature type="region of interest" description="Disordered" evidence="15">
    <location>
        <begin position="603"/>
        <end position="630"/>
    </location>
</feature>
<evidence type="ECO:0000256" key="3">
    <source>
        <dbReference type="ARBA" id="ARBA00022679"/>
    </source>
</evidence>
<evidence type="ECO:0000256" key="8">
    <source>
        <dbReference type="ARBA" id="ARBA00022833"/>
    </source>
</evidence>
<dbReference type="Pfam" id="PF01807">
    <property type="entry name" value="Zn_ribbon_DnaG"/>
    <property type="match status" value="1"/>
</dbReference>
<dbReference type="InterPro" id="IPR013264">
    <property type="entry name" value="DNAG_N"/>
</dbReference>
<evidence type="ECO:0000256" key="11">
    <source>
        <dbReference type="ARBA" id="ARBA00023163"/>
    </source>
</evidence>
<evidence type="ECO:0000256" key="14">
    <source>
        <dbReference type="PIRSR" id="PIRSR002811-1"/>
    </source>
</evidence>
<evidence type="ECO:0000259" key="16">
    <source>
        <dbReference type="PROSITE" id="PS50880"/>
    </source>
</evidence>
<dbReference type="GO" id="GO:0003677">
    <property type="term" value="F:DNA binding"/>
    <property type="evidence" value="ECO:0007669"/>
    <property type="project" value="UniProtKB-KW"/>
</dbReference>
<dbReference type="GO" id="GO:0006269">
    <property type="term" value="P:DNA replication, synthesis of primer"/>
    <property type="evidence" value="ECO:0007669"/>
    <property type="project" value="UniProtKB-UniRule"/>
</dbReference>
<dbReference type="AlphaFoldDB" id="A0A4R6AQN4"/>
<evidence type="ECO:0000256" key="4">
    <source>
        <dbReference type="ARBA" id="ARBA00022695"/>
    </source>
</evidence>
<keyword evidence="11 12" id="KW-0804">Transcription</keyword>
<dbReference type="InterPro" id="IPR006171">
    <property type="entry name" value="TOPRIM_dom"/>
</dbReference>
<organism evidence="17 18">
    <name type="scientific">Meridianimarinicoccus aquatilis</name>
    <dbReference type="NCBI Taxonomy" id="2552766"/>
    <lineage>
        <taxon>Bacteria</taxon>
        <taxon>Pseudomonadati</taxon>
        <taxon>Pseudomonadota</taxon>
        <taxon>Alphaproteobacteria</taxon>
        <taxon>Rhodobacterales</taxon>
        <taxon>Paracoccaceae</taxon>
        <taxon>Meridianimarinicoccus</taxon>
    </lineage>
</organism>
<feature type="zinc finger region" description="CHC2-type" evidence="12 14">
    <location>
        <begin position="43"/>
        <end position="67"/>
    </location>
</feature>
<dbReference type="Pfam" id="PF13662">
    <property type="entry name" value="Toprim_4"/>
    <property type="match status" value="1"/>
</dbReference>
<keyword evidence="10 12" id="KW-0238">DNA-binding</keyword>
<dbReference type="SUPFAM" id="SSF56731">
    <property type="entry name" value="DNA primase core"/>
    <property type="match status" value="1"/>
</dbReference>
<evidence type="ECO:0000256" key="6">
    <source>
        <dbReference type="ARBA" id="ARBA00022723"/>
    </source>
</evidence>
<dbReference type="GO" id="GO:0000428">
    <property type="term" value="C:DNA-directed RNA polymerase complex"/>
    <property type="evidence" value="ECO:0007669"/>
    <property type="project" value="UniProtKB-KW"/>
</dbReference>
<keyword evidence="1 12" id="KW-0240">DNA-directed RNA polymerase</keyword>
<dbReference type="PIRSF" id="PIRSF002811">
    <property type="entry name" value="DnaG"/>
    <property type="match status" value="1"/>
</dbReference>
<dbReference type="Pfam" id="PF10410">
    <property type="entry name" value="DnaB_bind"/>
    <property type="match status" value="1"/>
</dbReference>
<dbReference type="PROSITE" id="PS50880">
    <property type="entry name" value="TOPRIM"/>
    <property type="match status" value="1"/>
</dbReference>
<dbReference type="HAMAP" id="MF_00974">
    <property type="entry name" value="DNA_primase_DnaG"/>
    <property type="match status" value="1"/>
</dbReference>
<dbReference type="Gene3D" id="3.90.580.10">
    <property type="entry name" value="Zinc finger, CHC2-type domain"/>
    <property type="match status" value="1"/>
</dbReference>
<gene>
    <name evidence="12" type="primary">dnaG</name>
    <name evidence="17" type="ORF">E2L05_14525</name>
</gene>
<dbReference type="PANTHER" id="PTHR30313">
    <property type="entry name" value="DNA PRIMASE"/>
    <property type="match status" value="1"/>
</dbReference>
<keyword evidence="3 12" id="KW-0808">Transferase</keyword>
<dbReference type="Gene3D" id="3.90.980.10">
    <property type="entry name" value="DNA primase, catalytic core, N-terminal domain"/>
    <property type="match status" value="1"/>
</dbReference>
<dbReference type="EC" id="2.7.7.101" evidence="12"/>
<keyword evidence="2 12" id="KW-0639">Primosome</keyword>
<dbReference type="GO" id="GO:0008270">
    <property type="term" value="F:zinc ion binding"/>
    <property type="evidence" value="ECO:0007669"/>
    <property type="project" value="UniProtKB-UniRule"/>
</dbReference>
<dbReference type="Proteomes" id="UP000294562">
    <property type="component" value="Unassembled WGS sequence"/>
</dbReference>
<comment type="similarity">
    <text evidence="12 13">Belongs to the DnaG primase family.</text>
</comment>
<evidence type="ECO:0000256" key="10">
    <source>
        <dbReference type="ARBA" id="ARBA00023125"/>
    </source>
</evidence>
<dbReference type="InterPro" id="IPR030846">
    <property type="entry name" value="DnaG_bac"/>
</dbReference>
<comment type="caution">
    <text evidence="17">The sequence shown here is derived from an EMBL/GenBank/DDBJ whole genome shotgun (WGS) entry which is preliminary data.</text>
</comment>
<dbReference type="Gene3D" id="3.40.1360.10">
    <property type="match status" value="1"/>
</dbReference>
<evidence type="ECO:0000313" key="17">
    <source>
        <dbReference type="EMBL" id="TDL85822.1"/>
    </source>
</evidence>
<evidence type="ECO:0000256" key="5">
    <source>
        <dbReference type="ARBA" id="ARBA00022705"/>
    </source>
</evidence>
<evidence type="ECO:0000256" key="12">
    <source>
        <dbReference type="HAMAP-Rule" id="MF_00974"/>
    </source>
</evidence>
<comment type="catalytic activity">
    <reaction evidence="12">
        <text>ssDNA + n NTP = ssDNA/pppN(pN)n-1 hybrid + (n-1) diphosphate.</text>
        <dbReference type="EC" id="2.7.7.101"/>
    </reaction>
</comment>
<dbReference type="NCBIfam" id="TIGR01391">
    <property type="entry name" value="dnaG"/>
    <property type="match status" value="1"/>
</dbReference>
<sequence>MSLPPGFLDELRTRTSLTHVVGRKVTWDPRKSNQGKGDMWAPCPFHQEKTASFHVDDRKGFYYCFGCQAKGDAIGFVQETENVGFMEAVEILAREAGMTMPAADPQAKVKADRNARLAEVMEESVKFFRLQLSTGKASAARDYLQRRALTTDALGRFEIGFAPNARRALWEHLTGKNIDPKLIVESGMAIAPDDGGAPFDRFRDRIMFPIRDQRGRCIAFGGRAMSPEAQAKYLNSPETPLFDKGRSLYNHGPARAASGKDGRLIVAEGYMDVIALCEAGFTATVAPLGTAITAMQLELMWRIAPEPIIALDGDKAGLRAAMRLIDLALPLLQPGRGLRFAVLPEGQDPDDLLRAQGASAMQSALDGALTMVRLMWQRETEGQVFDSPERRAGLDKRLRDLTEQIPDQNLKHHYRQELRDLQWQAFRPKKTARSGKTGKWPVDHAATQSLRRSLLAAADSAKVETELRERVILATAICTPAVLDTHGDALADLPLSHPDHALLRAAILDWHARPHGQLRDRLEETVGASALETLLSHAHVALIPAVRSPGNAELAAMGIAEELGKLAAARGHADELREAVEDFDGPLPDRVVWRLVQATEARNRATRQSLDDRTEYDTGTNGAKLNKDERSAFDQLIRDIDFSKSRDRHG</sequence>
<keyword evidence="9" id="KW-0460">Magnesium</keyword>
<feature type="domain" description="Toprim" evidence="16">
    <location>
        <begin position="262"/>
        <end position="344"/>
    </location>
</feature>
<keyword evidence="8 12" id="KW-0862">Zinc</keyword>
<evidence type="ECO:0000313" key="18">
    <source>
        <dbReference type="Proteomes" id="UP000294562"/>
    </source>
</evidence>
<dbReference type="InterPro" id="IPR050219">
    <property type="entry name" value="DnaG_primase"/>
</dbReference>
<keyword evidence="4 12" id="KW-0548">Nucleotidyltransferase</keyword>
<evidence type="ECO:0000256" key="15">
    <source>
        <dbReference type="SAM" id="MobiDB-lite"/>
    </source>
</evidence>
<dbReference type="GO" id="GO:1990077">
    <property type="term" value="C:primosome complex"/>
    <property type="evidence" value="ECO:0007669"/>
    <property type="project" value="UniProtKB-KW"/>
</dbReference>
<keyword evidence="7 12" id="KW-0863">Zinc-finger</keyword>
<comment type="function">
    <text evidence="12 13">RNA polymerase that catalyzes the synthesis of short RNA molecules used as primers for DNA polymerase during DNA replication.</text>
</comment>
<dbReference type="OrthoDB" id="9803773at2"/>
<dbReference type="InterPro" id="IPR037068">
    <property type="entry name" value="DNA_primase_core_N_sf"/>
</dbReference>
<reference evidence="17 18" key="1">
    <citation type="submission" date="2019-03" db="EMBL/GenBank/DDBJ databases">
        <title>Rhodobacteraceae bacterium SM1902, a new member of the family Rhodobacteraceae isolated from Yantai.</title>
        <authorList>
            <person name="Sun Y."/>
        </authorList>
    </citation>
    <scope>NUCLEOTIDE SEQUENCE [LARGE SCALE GENOMIC DNA]</scope>
    <source>
        <strain evidence="17 18">SM1902</strain>
    </source>
</reference>
<dbReference type="InterPro" id="IPR006295">
    <property type="entry name" value="DNA_primase_DnaG"/>
</dbReference>
<dbReference type="RefSeq" id="WP_133343627.1">
    <property type="nucleotide sequence ID" value="NZ_SMZO01000038.1"/>
</dbReference>
<dbReference type="SMART" id="SM00493">
    <property type="entry name" value="TOPRIM"/>
    <property type="match status" value="1"/>
</dbReference>
<keyword evidence="6 12" id="KW-0479">Metal-binding</keyword>
<proteinExistence type="inferred from homology"/>
<dbReference type="FunFam" id="3.40.1360.10:FF:000002">
    <property type="entry name" value="DNA primase"/>
    <property type="match status" value="1"/>
</dbReference>
<dbReference type="InterPro" id="IPR034151">
    <property type="entry name" value="TOPRIM_DnaG_bac"/>
</dbReference>
<accession>A0A4R6AQN4</accession>
<evidence type="ECO:0000256" key="13">
    <source>
        <dbReference type="PIRNR" id="PIRNR002811"/>
    </source>
</evidence>
<keyword evidence="5 12" id="KW-0235">DNA replication</keyword>
<protein>
    <recommendedName>
        <fullName evidence="12 13">DNA primase</fullName>
        <ecNumber evidence="12">2.7.7.101</ecNumber>
    </recommendedName>
</protein>
<dbReference type="CDD" id="cd03364">
    <property type="entry name" value="TOPRIM_DnaG_primases"/>
    <property type="match status" value="1"/>
</dbReference>
<evidence type="ECO:0000256" key="2">
    <source>
        <dbReference type="ARBA" id="ARBA00022515"/>
    </source>
</evidence>
<name>A0A4R6AQN4_9RHOB</name>
<evidence type="ECO:0000256" key="9">
    <source>
        <dbReference type="ARBA" id="ARBA00022842"/>
    </source>
</evidence>
<evidence type="ECO:0000256" key="7">
    <source>
        <dbReference type="ARBA" id="ARBA00022771"/>
    </source>
</evidence>
<dbReference type="GO" id="GO:0005737">
    <property type="term" value="C:cytoplasm"/>
    <property type="evidence" value="ECO:0007669"/>
    <property type="project" value="TreeGrafter"/>
</dbReference>
<evidence type="ECO:0000256" key="1">
    <source>
        <dbReference type="ARBA" id="ARBA00022478"/>
    </source>
</evidence>
<keyword evidence="18" id="KW-1185">Reference proteome</keyword>
<dbReference type="SMART" id="SM00400">
    <property type="entry name" value="ZnF_CHCC"/>
    <property type="match status" value="1"/>
</dbReference>
<comment type="subunit">
    <text evidence="12">Monomer. Interacts with DnaB.</text>
</comment>
<dbReference type="GO" id="GO:0003899">
    <property type="term" value="F:DNA-directed RNA polymerase activity"/>
    <property type="evidence" value="ECO:0007669"/>
    <property type="project" value="UniProtKB-UniRule"/>
</dbReference>
<dbReference type="InterPro" id="IPR036977">
    <property type="entry name" value="DNA_primase_Znf_CHC2"/>
</dbReference>
<comment type="cofactor">
    <cofactor evidence="12 13 14">
        <name>Zn(2+)</name>
        <dbReference type="ChEBI" id="CHEBI:29105"/>
    </cofactor>
    <text evidence="12 13 14">Binds 1 zinc ion per monomer.</text>
</comment>
<dbReference type="EMBL" id="SMZO01000038">
    <property type="protein sequence ID" value="TDL85822.1"/>
    <property type="molecule type" value="Genomic_DNA"/>
</dbReference>
<dbReference type="InterPro" id="IPR019475">
    <property type="entry name" value="DNA_primase_DnaB-bd"/>
</dbReference>
<dbReference type="FunFam" id="3.90.980.10:FF:000001">
    <property type="entry name" value="DNA primase"/>
    <property type="match status" value="1"/>
</dbReference>
<dbReference type="SUPFAM" id="SSF57783">
    <property type="entry name" value="Zinc beta-ribbon"/>
    <property type="match status" value="1"/>
</dbReference>
<dbReference type="Pfam" id="PF08275">
    <property type="entry name" value="DNAG_N"/>
    <property type="match status" value="1"/>
</dbReference>